<dbReference type="EMBL" id="KI912117">
    <property type="protein sequence ID" value="ETS76537.1"/>
    <property type="molecule type" value="Genomic_DNA"/>
</dbReference>
<dbReference type="PROSITE" id="PS50011">
    <property type="entry name" value="PROTEIN_KINASE_DOM"/>
    <property type="match status" value="1"/>
</dbReference>
<accession>W3WTN9</accession>
<keyword evidence="8" id="KW-1185">Reference proteome</keyword>
<dbReference type="Gene3D" id="3.30.200.20">
    <property type="entry name" value="Phosphorylase Kinase, domain 1"/>
    <property type="match status" value="1"/>
</dbReference>
<name>W3WTN9_PESFW</name>
<dbReference type="RefSeq" id="XP_007838696.1">
    <property type="nucleotide sequence ID" value="XM_007840505.1"/>
</dbReference>
<dbReference type="AlphaFoldDB" id="W3WTN9"/>
<dbReference type="InterPro" id="IPR036770">
    <property type="entry name" value="Ankyrin_rpt-contain_sf"/>
</dbReference>
<keyword evidence="3" id="KW-0547">Nucleotide-binding</keyword>
<evidence type="ECO:0000256" key="3">
    <source>
        <dbReference type="ARBA" id="ARBA00022741"/>
    </source>
</evidence>
<evidence type="ECO:0000259" key="6">
    <source>
        <dbReference type="PROSITE" id="PS50011"/>
    </source>
</evidence>
<dbReference type="SUPFAM" id="SSF56112">
    <property type="entry name" value="Protein kinase-like (PK-like)"/>
    <property type="match status" value="1"/>
</dbReference>
<organism evidence="7 8">
    <name type="scientific">Pestalotiopsis fici (strain W106-1 / CGMCC3.15140)</name>
    <dbReference type="NCBI Taxonomy" id="1229662"/>
    <lineage>
        <taxon>Eukaryota</taxon>
        <taxon>Fungi</taxon>
        <taxon>Dikarya</taxon>
        <taxon>Ascomycota</taxon>
        <taxon>Pezizomycotina</taxon>
        <taxon>Sordariomycetes</taxon>
        <taxon>Xylariomycetidae</taxon>
        <taxon>Amphisphaeriales</taxon>
        <taxon>Sporocadaceae</taxon>
        <taxon>Pestalotiopsis</taxon>
    </lineage>
</organism>
<keyword evidence="2" id="KW-0808">Transferase</keyword>
<dbReference type="OrthoDB" id="1278353at2759"/>
<dbReference type="GeneID" id="19276937"/>
<dbReference type="Proteomes" id="UP000030651">
    <property type="component" value="Unassembled WGS sequence"/>
</dbReference>
<evidence type="ECO:0000313" key="7">
    <source>
        <dbReference type="EMBL" id="ETS76537.1"/>
    </source>
</evidence>
<dbReference type="GO" id="GO:0005524">
    <property type="term" value="F:ATP binding"/>
    <property type="evidence" value="ECO:0007669"/>
    <property type="project" value="UniProtKB-KW"/>
</dbReference>
<evidence type="ECO:0000313" key="8">
    <source>
        <dbReference type="Proteomes" id="UP000030651"/>
    </source>
</evidence>
<dbReference type="SMART" id="SM00220">
    <property type="entry name" value="S_TKc"/>
    <property type="match status" value="1"/>
</dbReference>
<dbReference type="Gene3D" id="1.25.40.20">
    <property type="entry name" value="Ankyrin repeat-containing domain"/>
    <property type="match status" value="1"/>
</dbReference>
<feature type="domain" description="Protein kinase" evidence="6">
    <location>
        <begin position="189"/>
        <end position="449"/>
    </location>
</feature>
<keyword evidence="1" id="KW-0723">Serine/threonine-protein kinase</keyword>
<dbReference type="STRING" id="1229662.W3WTN9"/>
<evidence type="ECO:0000256" key="2">
    <source>
        <dbReference type="ARBA" id="ARBA00022679"/>
    </source>
</evidence>
<sequence>MTGWKVVKRIKEIEPLTESWVNLEQENLYKVADGDIRDSAQTSGAFTPGTLTATLRKTIGLSVLDEHMSRLDNNQIAALEQAETVNSSGGRGDPSKCRLYAVLELNKLQVEIETFTSSFLDFTWPLIPNKLDVSRAADLTIRIYLPVSGDSGPGLCLGSGKVSLPSAAAKPVVKWLHLAGGTGKLAVGLEYKKSLAPSAIADIHLTTIVGGGVRSARNTRTGCLYAARTEYKSRVDSWSSLSPQGLRFDIDCSFIAPLHLAFQEPEERHLAFSPFASGGHLFYHLQRARRFDTARARFYAAEIVSALEYLHERDIVCQELCPTNILLDSLGHIIVADFSLHRPATQNELRGAAAALEIPAPELLSGQAHAKSADWWTLGAFLYEMLTGMPPFYAQSVREIHSNISSGLIQLPDISDTSASNFLLRLLDCTPELRLGANGASEVKDHAFFHGIDWQRLLRRQVEPPFKPSRINVYSSQNIYQHLPRKVEKVESDPAPLLKMDKSIWSCLLVESWDTKRFCPPDSWDRLVQTSEGSLLHAVIKGDRDIIQTLVKVADRVDVTKALGLAVERRDQVMVRILLDGGASCDFADSDRPAPPSHYDACYSTGNGVNVTEPEEFLPPLVRAVKLKDVHLVRTLLHAGADPNVGFHDNAFRPFHTGGEIPLIVCGRVIQLALVYDNEEIVQLLLAFGADINQTAPEWQHHNCKTMERSLYFKITALLEKSSRDYADKGVR</sequence>
<dbReference type="InParanoid" id="W3WTN9"/>
<keyword evidence="5" id="KW-0067">ATP-binding</keyword>
<dbReference type="InterPro" id="IPR011009">
    <property type="entry name" value="Kinase-like_dom_sf"/>
</dbReference>
<dbReference type="GO" id="GO:0004674">
    <property type="term" value="F:protein serine/threonine kinase activity"/>
    <property type="evidence" value="ECO:0007669"/>
    <property type="project" value="UniProtKB-KW"/>
</dbReference>
<dbReference type="Gene3D" id="1.10.510.10">
    <property type="entry name" value="Transferase(Phosphotransferase) domain 1"/>
    <property type="match status" value="1"/>
</dbReference>
<dbReference type="InterPro" id="IPR000719">
    <property type="entry name" value="Prot_kinase_dom"/>
</dbReference>
<dbReference type="KEGG" id="pfy:PFICI_11924"/>
<evidence type="ECO:0000256" key="1">
    <source>
        <dbReference type="ARBA" id="ARBA00022527"/>
    </source>
</evidence>
<dbReference type="SMART" id="SM00248">
    <property type="entry name" value="ANK"/>
    <property type="match status" value="3"/>
</dbReference>
<evidence type="ECO:0000256" key="4">
    <source>
        <dbReference type="ARBA" id="ARBA00022777"/>
    </source>
</evidence>
<evidence type="ECO:0000256" key="5">
    <source>
        <dbReference type="ARBA" id="ARBA00022840"/>
    </source>
</evidence>
<protein>
    <recommendedName>
        <fullName evidence="6">Protein kinase domain-containing protein</fullName>
    </recommendedName>
</protein>
<keyword evidence="4" id="KW-0418">Kinase</keyword>
<proteinExistence type="predicted"/>
<dbReference type="SUPFAM" id="SSF48403">
    <property type="entry name" value="Ankyrin repeat"/>
    <property type="match status" value="1"/>
</dbReference>
<dbReference type="OMA" id="QNTERIH"/>
<dbReference type="HOGENOM" id="CLU_015090_0_0_1"/>
<dbReference type="eggNOG" id="KOG0598">
    <property type="taxonomic scope" value="Eukaryota"/>
</dbReference>
<dbReference type="InterPro" id="IPR002110">
    <property type="entry name" value="Ankyrin_rpt"/>
</dbReference>
<gene>
    <name evidence="7" type="ORF">PFICI_11924</name>
</gene>
<dbReference type="PANTHER" id="PTHR24351">
    <property type="entry name" value="RIBOSOMAL PROTEIN S6 KINASE"/>
    <property type="match status" value="1"/>
</dbReference>
<reference evidence="8" key="1">
    <citation type="journal article" date="2015" name="BMC Genomics">
        <title>Genomic and transcriptomic analysis of the endophytic fungus Pestalotiopsis fici reveals its lifestyle and high potential for synthesis of natural products.</title>
        <authorList>
            <person name="Wang X."/>
            <person name="Zhang X."/>
            <person name="Liu L."/>
            <person name="Xiang M."/>
            <person name="Wang W."/>
            <person name="Sun X."/>
            <person name="Che Y."/>
            <person name="Guo L."/>
            <person name="Liu G."/>
            <person name="Guo L."/>
            <person name="Wang C."/>
            <person name="Yin W.B."/>
            <person name="Stadler M."/>
            <person name="Zhang X."/>
            <person name="Liu X."/>
        </authorList>
    </citation>
    <scope>NUCLEOTIDE SEQUENCE [LARGE SCALE GENOMIC DNA]</scope>
    <source>
        <strain evidence="8">W106-1 / CGMCC3.15140</strain>
    </source>
</reference>
<dbReference type="Pfam" id="PF00069">
    <property type="entry name" value="Pkinase"/>
    <property type="match status" value="1"/>
</dbReference>